<evidence type="ECO:0000256" key="6">
    <source>
        <dbReference type="SAM" id="MobiDB-lite"/>
    </source>
</evidence>
<feature type="region of interest" description="Disordered" evidence="6">
    <location>
        <begin position="38"/>
        <end position="95"/>
    </location>
</feature>
<sequence>MKDLQGATVGSIDLPDEWFGGEVKVHVMHQVVTAQLAAARQGTHKTKTRGEVAGGGAKPWRQKGTGRARQGSIRSPQWVGGGVAHGRTPSDWSQRVNKKMKRSALRSALADRVNNELVTVVRGLEFASPRTKDAVTALGALGLAEGKVLVVLADKHAGTLLSLRNLERVHTLTVDQLNTYDVLNSDAVVIDEAAIELIGTGRLAGQSTEEVSQ</sequence>
<dbReference type="AlphaFoldDB" id="A0A8J3ADB2"/>
<dbReference type="Pfam" id="PF00573">
    <property type="entry name" value="Ribosomal_L4"/>
    <property type="match status" value="1"/>
</dbReference>
<dbReference type="HAMAP" id="MF_01328_B">
    <property type="entry name" value="Ribosomal_uL4_B"/>
    <property type="match status" value="1"/>
</dbReference>
<name>A0A8J3ADB2_9ACTN</name>
<keyword evidence="5" id="KW-0699">rRNA-binding</keyword>
<dbReference type="SUPFAM" id="SSF52166">
    <property type="entry name" value="Ribosomal protein L4"/>
    <property type="match status" value="1"/>
</dbReference>
<evidence type="ECO:0000256" key="1">
    <source>
        <dbReference type="ARBA" id="ARBA00010528"/>
    </source>
</evidence>
<evidence type="ECO:0000313" key="7">
    <source>
        <dbReference type="EMBL" id="GGI05826.1"/>
    </source>
</evidence>
<dbReference type="PANTHER" id="PTHR10746">
    <property type="entry name" value="50S RIBOSOMAL PROTEIN L4"/>
    <property type="match status" value="1"/>
</dbReference>
<dbReference type="GO" id="GO:1990904">
    <property type="term" value="C:ribonucleoprotein complex"/>
    <property type="evidence" value="ECO:0007669"/>
    <property type="project" value="UniProtKB-KW"/>
</dbReference>
<evidence type="ECO:0000256" key="4">
    <source>
        <dbReference type="ARBA" id="ARBA00035244"/>
    </source>
</evidence>
<dbReference type="InterPro" id="IPR002136">
    <property type="entry name" value="Ribosomal_uL4"/>
</dbReference>
<reference evidence="7" key="2">
    <citation type="submission" date="2020-09" db="EMBL/GenBank/DDBJ databases">
        <authorList>
            <person name="Sun Q."/>
            <person name="Zhou Y."/>
        </authorList>
    </citation>
    <scope>NUCLEOTIDE SEQUENCE</scope>
    <source>
        <strain evidence="7">CGMCC 1.14988</strain>
    </source>
</reference>
<comment type="function">
    <text evidence="5">Forms part of the polypeptide exit tunnel.</text>
</comment>
<dbReference type="GO" id="GO:0005840">
    <property type="term" value="C:ribosome"/>
    <property type="evidence" value="ECO:0007669"/>
    <property type="project" value="UniProtKB-KW"/>
</dbReference>
<comment type="subunit">
    <text evidence="5">Part of the 50S ribosomal subunit.</text>
</comment>
<dbReference type="GO" id="GO:0003735">
    <property type="term" value="F:structural constituent of ribosome"/>
    <property type="evidence" value="ECO:0007669"/>
    <property type="project" value="InterPro"/>
</dbReference>
<dbReference type="GO" id="GO:0006412">
    <property type="term" value="P:translation"/>
    <property type="evidence" value="ECO:0007669"/>
    <property type="project" value="UniProtKB-UniRule"/>
</dbReference>
<accession>A0A8J3ADB2</accession>
<evidence type="ECO:0000256" key="3">
    <source>
        <dbReference type="ARBA" id="ARBA00023274"/>
    </source>
</evidence>
<proteinExistence type="inferred from homology"/>
<comment type="caution">
    <text evidence="7">The sequence shown here is derived from an EMBL/GenBank/DDBJ whole genome shotgun (WGS) entry which is preliminary data.</text>
</comment>
<dbReference type="Gene3D" id="3.40.1370.10">
    <property type="match status" value="1"/>
</dbReference>
<dbReference type="InterPro" id="IPR013005">
    <property type="entry name" value="Ribosomal_uL4-like"/>
</dbReference>
<dbReference type="PANTHER" id="PTHR10746:SF6">
    <property type="entry name" value="LARGE RIBOSOMAL SUBUNIT PROTEIN UL4M"/>
    <property type="match status" value="1"/>
</dbReference>
<organism evidence="7 8">
    <name type="scientific">Egicoccus halophilus</name>
    <dbReference type="NCBI Taxonomy" id="1670830"/>
    <lineage>
        <taxon>Bacteria</taxon>
        <taxon>Bacillati</taxon>
        <taxon>Actinomycetota</taxon>
        <taxon>Nitriliruptoria</taxon>
        <taxon>Egicoccales</taxon>
        <taxon>Egicoccaceae</taxon>
        <taxon>Egicoccus</taxon>
    </lineage>
</organism>
<evidence type="ECO:0000256" key="5">
    <source>
        <dbReference type="HAMAP-Rule" id="MF_01328"/>
    </source>
</evidence>
<comment type="function">
    <text evidence="5">One of the primary rRNA binding proteins, this protein initially binds near the 5'-end of the 23S rRNA. It is important during the early stages of 50S assembly. It makes multiple contacts with different domains of the 23S rRNA in the assembled 50S subunit and ribosome.</text>
</comment>
<dbReference type="InterPro" id="IPR023574">
    <property type="entry name" value="Ribosomal_uL4_dom_sf"/>
</dbReference>
<keyword evidence="8" id="KW-1185">Reference proteome</keyword>
<dbReference type="NCBIfam" id="TIGR03953">
    <property type="entry name" value="rplD_bact"/>
    <property type="match status" value="1"/>
</dbReference>
<keyword evidence="5" id="KW-0694">RNA-binding</keyword>
<dbReference type="EMBL" id="BMHA01000005">
    <property type="protein sequence ID" value="GGI05826.1"/>
    <property type="molecule type" value="Genomic_DNA"/>
</dbReference>
<keyword evidence="3 5" id="KW-0687">Ribonucleoprotein</keyword>
<dbReference type="GO" id="GO:0019843">
    <property type="term" value="F:rRNA binding"/>
    <property type="evidence" value="ECO:0007669"/>
    <property type="project" value="UniProtKB-UniRule"/>
</dbReference>
<comment type="similarity">
    <text evidence="1 5">Belongs to the universal ribosomal protein uL4 family.</text>
</comment>
<keyword evidence="2 5" id="KW-0689">Ribosomal protein</keyword>
<reference evidence="7" key="1">
    <citation type="journal article" date="2014" name="Int. J. Syst. Evol. Microbiol.">
        <title>Complete genome sequence of Corynebacterium casei LMG S-19264T (=DSM 44701T), isolated from a smear-ripened cheese.</title>
        <authorList>
            <consortium name="US DOE Joint Genome Institute (JGI-PGF)"/>
            <person name="Walter F."/>
            <person name="Albersmeier A."/>
            <person name="Kalinowski J."/>
            <person name="Ruckert C."/>
        </authorList>
    </citation>
    <scope>NUCLEOTIDE SEQUENCE</scope>
    <source>
        <strain evidence="7">CGMCC 1.14988</strain>
    </source>
</reference>
<gene>
    <name evidence="5 7" type="primary">rplD</name>
    <name evidence="7" type="ORF">GCM10011354_16030</name>
</gene>
<evidence type="ECO:0000256" key="2">
    <source>
        <dbReference type="ARBA" id="ARBA00022980"/>
    </source>
</evidence>
<evidence type="ECO:0000313" key="8">
    <source>
        <dbReference type="Proteomes" id="UP000650511"/>
    </source>
</evidence>
<protein>
    <recommendedName>
        <fullName evidence="4 5">Large ribosomal subunit protein uL4</fullName>
    </recommendedName>
</protein>
<dbReference type="Proteomes" id="UP000650511">
    <property type="component" value="Unassembled WGS sequence"/>
</dbReference>